<keyword evidence="3" id="KW-1003">Cell membrane</keyword>
<dbReference type="InterPro" id="IPR041701">
    <property type="entry name" value="MetN_ABC"/>
</dbReference>
<evidence type="ECO:0000256" key="5">
    <source>
        <dbReference type="ARBA" id="ARBA00022840"/>
    </source>
</evidence>
<evidence type="ECO:0000256" key="6">
    <source>
        <dbReference type="ARBA" id="ARBA00022967"/>
    </source>
</evidence>
<feature type="domain" description="ABC transporter" evidence="11">
    <location>
        <begin position="5"/>
        <end position="245"/>
    </location>
</feature>
<dbReference type="PANTHER" id="PTHR43166:SF30">
    <property type="entry name" value="METHIONINE IMPORT ATP-BINDING PROTEIN METN"/>
    <property type="match status" value="1"/>
</dbReference>
<dbReference type="Gene3D" id="3.40.50.300">
    <property type="entry name" value="P-loop containing nucleotide triphosphate hydrolases"/>
    <property type="match status" value="1"/>
</dbReference>
<keyword evidence="13" id="KW-1185">Reference proteome</keyword>
<comment type="caution">
    <text evidence="12">The sequence shown here is derived from an EMBL/GenBank/DDBJ whole genome shotgun (WGS) entry which is preliminary data.</text>
</comment>
<dbReference type="PANTHER" id="PTHR43166">
    <property type="entry name" value="AMINO ACID IMPORT ATP-BINDING PROTEIN"/>
    <property type="match status" value="1"/>
</dbReference>
<dbReference type="SMART" id="SM00382">
    <property type="entry name" value="AAA"/>
    <property type="match status" value="1"/>
</dbReference>
<dbReference type="SUPFAM" id="SSF55021">
    <property type="entry name" value="ACT-like"/>
    <property type="match status" value="1"/>
</dbReference>
<keyword evidence="2" id="KW-0813">Transport</keyword>
<dbReference type="GO" id="GO:0016887">
    <property type="term" value="F:ATP hydrolysis activity"/>
    <property type="evidence" value="ECO:0007669"/>
    <property type="project" value="InterPro"/>
</dbReference>
<keyword evidence="5 12" id="KW-0067">ATP-binding</keyword>
<proteinExistence type="inferred from homology"/>
<evidence type="ECO:0000256" key="4">
    <source>
        <dbReference type="ARBA" id="ARBA00022741"/>
    </source>
</evidence>
<evidence type="ECO:0000256" key="2">
    <source>
        <dbReference type="ARBA" id="ARBA00022448"/>
    </source>
</evidence>
<dbReference type="InterPro" id="IPR003439">
    <property type="entry name" value="ABC_transporter-like_ATP-bd"/>
</dbReference>
<evidence type="ECO:0000313" key="13">
    <source>
        <dbReference type="Proteomes" id="UP000539111"/>
    </source>
</evidence>
<keyword evidence="7" id="KW-0029">Amino-acid transport</keyword>
<dbReference type="Pfam" id="PF00005">
    <property type="entry name" value="ABC_tran"/>
    <property type="match status" value="1"/>
</dbReference>
<reference evidence="12 13" key="1">
    <citation type="submission" date="2020-07" db="EMBL/GenBank/DDBJ databases">
        <title>Sequencing the genomes of 1000 actinobacteria strains.</title>
        <authorList>
            <person name="Klenk H.-P."/>
        </authorList>
    </citation>
    <scope>NUCLEOTIDE SEQUENCE [LARGE SCALE GENOMIC DNA]</scope>
    <source>
        <strain evidence="12 13">DSM 26341</strain>
    </source>
</reference>
<evidence type="ECO:0000256" key="8">
    <source>
        <dbReference type="ARBA" id="ARBA00023136"/>
    </source>
</evidence>
<evidence type="ECO:0000256" key="9">
    <source>
        <dbReference type="ARBA" id="ARBA00054718"/>
    </source>
</evidence>
<dbReference type="EMBL" id="JACBZP010000001">
    <property type="protein sequence ID" value="NYI66228.1"/>
    <property type="molecule type" value="Genomic_DNA"/>
</dbReference>
<gene>
    <name evidence="12" type="ORF">BJY26_000534</name>
</gene>
<sequence>MTAPVSFRNVTKRFDGSKSGQVLAVDDVNLEVAAGDVIGVVGYSGAGKSTLVRLINALELPTSGHVVVDGDDLTIMNERQLRELRSNIGMVFQQFNLMTSRTVAGNVGYPLKVAGWSRADRNKRVAELLEFVGIADKARQFPSQLSGGQKQRVGIARALATSPKILLADEATSALDPETTGDVLALLKKINTELGTTIVVITHEMDVVRSICNTVGVMSGGKLLESGSVYEVFSNPRSSETKRFIETTLKDKPSPETLARLRHSHPGRIVSVGIREGTGSRTTLSDTLRRFDVHSTMIYGGISEIQQKPFRSLTYELSGNERDVEALVIALRSVTDLQDWGSSGE</sequence>
<dbReference type="InterPro" id="IPR027417">
    <property type="entry name" value="P-loop_NTPase"/>
</dbReference>
<protein>
    <submittedName>
        <fullName evidence="12">D-methionine transport system ATP-binding protein</fullName>
    </submittedName>
</protein>
<comment type="similarity">
    <text evidence="1">Belongs to the ABC transporter superfamily.</text>
</comment>
<keyword evidence="4" id="KW-0547">Nucleotide-binding</keyword>
<evidence type="ECO:0000313" key="12">
    <source>
        <dbReference type="EMBL" id="NYI66228.1"/>
    </source>
</evidence>
<dbReference type="PROSITE" id="PS00211">
    <property type="entry name" value="ABC_TRANSPORTER_1"/>
    <property type="match status" value="1"/>
</dbReference>
<dbReference type="Proteomes" id="UP000539111">
    <property type="component" value="Unassembled WGS sequence"/>
</dbReference>
<dbReference type="InterPro" id="IPR045865">
    <property type="entry name" value="ACT-like_dom_sf"/>
</dbReference>
<keyword evidence="8" id="KW-0472">Membrane</keyword>
<evidence type="ECO:0000256" key="10">
    <source>
        <dbReference type="ARBA" id="ARBA00063837"/>
    </source>
</evidence>
<dbReference type="Pfam" id="PF09383">
    <property type="entry name" value="NIL"/>
    <property type="match status" value="1"/>
</dbReference>
<dbReference type="FunFam" id="3.40.50.300:FF:000056">
    <property type="entry name" value="Cell division ATP-binding protein FtsE"/>
    <property type="match status" value="1"/>
</dbReference>
<dbReference type="CDD" id="cd03258">
    <property type="entry name" value="ABC_MetN_methionine_transporter"/>
    <property type="match status" value="1"/>
</dbReference>
<dbReference type="GO" id="GO:0005886">
    <property type="term" value="C:plasma membrane"/>
    <property type="evidence" value="ECO:0007669"/>
    <property type="project" value="UniProtKB-ARBA"/>
</dbReference>
<comment type="function">
    <text evidence="9">Part of the ABC transporter FtsEX involved in cellular division. Has ATPase activity.</text>
</comment>
<name>A0A7Z0A9U3_9MICO</name>
<comment type="subunit">
    <text evidence="10">Homodimer. Forms a membrane-associated complex with FtsX.</text>
</comment>
<evidence type="ECO:0000256" key="1">
    <source>
        <dbReference type="ARBA" id="ARBA00005417"/>
    </source>
</evidence>
<dbReference type="SUPFAM" id="SSF52540">
    <property type="entry name" value="P-loop containing nucleoside triphosphate hydrolases"/>
    <property type="match status" value="1"/>
</dbReference>
<organism evidence="12 13">
    <name type="scientific">Spelaeicoccus albus</name>
    <dbReference type="NCBI Taxonomy" id="1280376"/>
    <lineage>
        <taxon>Bacteria</taxon>
        <taxon>Bacillati</taxon>
        <taxon>Actinomycetota</taxon>
        <taxon>Actinomycetes</taxon>
        <taxon>Micrococcales</taxon>
        <taxon>Brevibacteriaceae</taxon>
        <taxon>Spelaeicoccus</taxon>
    </lineage>
</organism>
<dbReference type="Gene3D" id="3.30.70.260">
    <property type="match status" value="1"/>
</dbReference>
<dbReference type="InterPro" id="IPR050086">
    <property type="entry name" value="MetN_ABC_transporter-like"/>
</dbReference>
<dbReference type="AlphaFoldDB" id="A0A7Z0A9U3"/>
<dbReference type="InterPro" id="IPR003593">
    <property type="entry name" value="AAA+_ATPase"/>
</dbReference>
<evidence type="ECO:0000259" key="11">
    <source>
        <dbReference type="PROSITE" id="PS50893"/>
    </source>
</evidence>
<dbReference type="InterPro" id="IPR017871">
    <property type="entry name" value="ABC_transporter-like_CS"/>
</dbReference>
<accession>A0A7Z0A9U3</accession>
<dbReference type="InterPro" id="IPR018449">
    <property type="entry name" value="NIL_domain"/>
</dbReference>
<dbReference type="GO" id="GO:0005524">
    <property type="term" value="F:ATP binding"/>
    <property type="evidence" value="ECO:0007669"/>
    <property type="project" value="UniProtKB-KW"/>
</dbReference>
<evidence type="ECO:0000256" key="3">
    <source>
        <dbReference type="ARBA" id="ARBA00022475"/>
    </source>
</evidence>
<evidence type="ECO:0000256" key="7">
    <source>
        <dbReference type="ARBA" id="ARBA00022970"/>
    </source>
</evidence>
<dbReference type="GO" id="GO:0006865">
    <property type="term" value="P:amino acid transport"/>
    <property type="evidence" value="ECO:0007669"/>
    <property type="project" value="UniProtKB-KW"/>
</dbReference>
<dbReference type="PROSITE" id="PS50893">
    <property type="entry name" value="ABC_TRANSPORTER_2"/>
    <property type="match status" value="1"/>
</dbReference>
<keyword evidence="6" id="KW-1278">Translocase</keyword>